<evidence type="ECO:0000256" key="3">
    <source>
        <dbReference type="SAM" id="SignalP"/>
    </source>
</evidence>
<dbReference type="AlphaFoldDB" id="A0AAD5DVU8"/>
<evidence type="ECO:0000256" key="1">
    <source>
        <dbReference type="ARBA" id="ARBA00022729"/>
    </source>
</evidence>
<dbReference type="InterPro" id="IPR051558">
    <property type="entry name" value="Metallophosphoesterase_PAP"/>
</dbReference>
<protein>
    <recommendedName>
        <fullName evidence="4">Calcineurin-like phosphoesterase domain-containing protein</fullName>
    </recommendedName>
</protein>
<name>A0AAD5DVU8_9CHLO</name>
<reference evidence="5" key="1">
    <citation type="submission" date="2020-11" db="EMBL/GenBank/DDBJ databases">
        <title>Chlorella ohadii genome sequencing and assembly.</title>
        <authorList>
            <person name="Murik O."/>
            <person name="Treves H."/>
            <person name="Kedem I."/>
            <person name="Shotland Y."/>
            <person name="Kaplan A."/>
        </authorList>
    </citation>
    <scope>NUCLEOTIDE SEQUENCE</scope>
    <source>
        <strain evidence="5">1</strain>
    </source>
</reference>
<evidence type="ECO:0000313" key="6">
    <source>
        <dbReference type="Proteomes" id="UP001205105"/>
    </source>
</evidence>
<dbReference type="GO" id="GO:0016787">
    <property type="term" value="F:hydrolase activity"/>
    <property type="evidence" value="ECO:0007669"/>
    <property type="project" value="UniProtKB-KW"/>
</dbReference>
<feature type="chain" id="PRO_5041987403" description="Calcineurin-like phosphoesterase domain-containing protein" evidence="3">
    <location>
        <begin position="22"/>
        <end position="341"/>
    </location>
</feature>
<evidence type="ECO:0000313" key="5">
    <source>
        <dbReference type="EMBL" id="KAI7845357.1"/>
    </source>
</evidence>
<keyword evidence="2" id="KW-0378">Hydrolase</keyword>
<dbReference type="Proteomes" id="UP001205105">
    <property type="component" value="Unassembled WGS sequence"/>
</dbReference>
<dbReference type="PANTHER" id="PTHR10161:SF14">
    <property type="entry name" value="TARTRATE-RESISTANT ACID PHOSPHATASE TYPE 5"/>
    <property type="match status" value="1"/>
</dbReference>
<comment type="caution">
    <text evidence="5">The sequence shown here is derived from an EMBL/GenBank/DDBJ whole genome shotgun (WGS) entry which is preliminary data.</text>
</comment>
<dbReference type="PANTHER" id="PTHR10161">
    <property type="entry name" value="TARTRATE-RESISTANT ACID PHOSPHATASE TYPE 5"/>
    <property type="match status" value="1"/>
</dbReference>
<dbReference type="InterPro" id="IPR029052">
    <property type="entry name" value="Metallo-depent_PP-like"/>
</dbReference>
<keyword evidence="1 3" id="KW-0732">Signal</keyword>
<feature type="domain" description="Calcineurin-like phosphoesterase" evidence="4">
    <location>
        <begin position="43"/>
        <end position="260"/>
    </location>
</feature>
<evidence type="ECO:0000259" key="4">
    <source>
        <dbReference type="Pfam" id="PF00149"/>
    </source>
</evidence>
<organism evidence="5 6">
    <name type="scientific">Chlorella ohadii</name>
    <dbReference type="NCBI Taxonomy" id="2649997"/>
    <lineage>
        <taxon>Eukaryota</taxon>
        <taxon>Viridiplantae</taxon>
        <taxon>Chlorophyta</taxon>
        <taxon>core chlorophytes</taxon>
        <taxon>Trebouxiophyceae</taxon>
        <taxon>Chlorellales</taxon>
        <taxon>Chlorellaceae</taxon>
        <taxon>Chlorella clade</taxon>
        <taxon>Chlorella</taxon>
    </lineage>
</organism>
<gene>
    <name evidence="5" type="ORF">COHA_001064</name>
</gene>
<sequence>MLVAGGVLIVVVLIVAAVVLASETGVGKPVNARTLDSGPYSVRFLAVGDWGRGPGQKEHDNQTAVAQLMDRVAAAQPVEFIVSTGDNFYPNGLTSYKDPAFTDTFTKTYSAKSLQVPWHAVLGNHDYCDSAPGCNTTDGCPNSPLHQLNISLANLGPPLALRTLVHSQDRRGQRYYKNSGEDDISWRLCPGGLMEQSWQAQLLELERHLNASTAEWKLAVGHHPSYSNGEHGNNTDIIQQVEPLFWRYNVAAYFVGHDHNLELLSVPAPDGSARSYAVVVTGAGSKTDRPQVGTAFSKYYHPDQGFVGATITQDTLRLDYFTLQGGEKAAFSATIQWPATN</sequence>
<dbReference type="SUPFAM" id="SSF56300">
    <property type="entry name" value="Metallo-dependent phosphatases"/>
    <property type="match status" value="1"/>
</dbReference>
<dbReference type="EMBL" id="JADXDR010000018">
    <property type="protein sequence ID" value="KAI7845357.1"/>
    <property type="molecule type" value="Genomic_DNA"/>
</dbReference>
<dbReference type="InterPro" id="IPR004843">
    <property type="entry name" value="Calcineurin-like_PHP"/>
</dbReference>
<accession>A0AAD5DVU8</accession>
<dbReference type="Pfam" id="PF00149">
    <property type="entry name" value="Metallophos"/>
    <property type="match status" value="1"/>
</dbReference>
<dbReference type="Gene3D" id="3.60.21.10">
    <property type="match status" value="2"/>
</dbReference>
<evidence type="ECO:0000256" key="2">
    <source>
        <dbReference type="ARBA" id="ARBA00022801"/>
    </source>
</evidence>
<feature type="signal peptide" evidence="3">
    <location>
        <begin position="1"/>
        <end position="21"/>
    </location>
</feature>
<proteinExistence type="predicted"/>
<keyword evidence="6" id="KW-1185">Reference proteome</keyword>